<comment type="subcellular location">
    <subcellularLocation>
        <location evidence="1">Membrane</location>
    </subcellularLocation>
</comment>
<proteinExistence type="predicted"/>
<dbReference type="GO" id="GO:0016020">
    <property type="term" value="C:membrane"/>
    <property type="evidence" value="ECO:0007669"/>
    <property type="project" value="UniProtKB-SubCell"/>
</dbReference>
<dbReference type="PROSITE" id="PS51746">
    <property type="entry name" value="PPM_2"/>
    <property type="match status" value="1"/>
</dbReference>
<dbReference type="Proteomes" id="UP000785679">
    <property type="component" value="Unassembled WGS sequence"/>
</dbReference>
<dbReference type="InterPro" id="IPR001932">
    <property type="entry name" value="PPM-type_phosphatase-like_dom"/>
</dbReference>
<comment type="caution">
    <text evidence="5">The sequence shown here is derived from an EMBL/GenBank/DDBJ whole genome shotgun (WGS) entry which is preliminary data.</text>
</comment>
<reference evidence="5" key="1">
    <citation type="submission" date="2019-06" db="EMBL/GenBank/DDBJ databases">
        <authorList>
            <person name="Zheng W."/>
        </authorList>
    </citation>
    <scope>NUCLEOTIDE SEQUENCE</scope>
    <source>
        <strain evidence="5">QDHG01</strain>
    </source>
</reference>
<evidence type="ECO:0000256" key="3">
    <source>
        <dbReference type="SAM" id="MobiDB-lite"/>
    </source>
</evidence>
<organism evidence="5 6">
    <name type="scientific">Halteria grandinella</name>
    <dbReference type="NCBI Taxonomy" id="5974"/>
    <lineage>
        <taxon>Eukaryota</taxon>
        <taxon>Sar</taxon>
        <taxon>Alveolata</taxon>
        <taxon>Ciliophora</taxon>
        <taxon>Intramacronucleata</taxon>
        <taxon>Spirotrichea</taxon>
        <taxon>Stichotrichia</taxon>
        <taxon>Sporadotrichida</taxon>
        <taxon>Halteriidae</taxon>
        <taxon>Halteria</taxon>
    </lineage>
</organism>
<name>A0A8J8NYJ9_HALGN</name>
<evidence type="ECO:0000259" key="4">
    <source>
        <dbReference type="PROSITE" id="PS51746"/>
    </source>
</evidence>
<keyword evidence="6" id="KW-1185">Reference proteome</keyword>
<evidence type="ECO:0000256" key="1">
    <source>
        <dbReference type="ARBA" id="ARBA00004370"/>
    </source>
</evidence>
<keyword evidence="2" id="KW-0472">Membrane</keyword>
<evidence type="ECO:0000313" key="5">
    <source>
        <dbReference type="EMBL" id="TNV83009.1"/>
    </source>
</evidence>
<gene>
    <name evidence="5" type="ORF">FGO68_gene13609</name>
</gene>
<dbReference type="EMBL" id="RRYP01004266">
    <property type="protein sequence ID" value="TNV83009.1"/>
    <property type="molecule type" value="Genomic_DNA"/>
</dbReference>
<dbReference type="GO" id="GO:0004722">
    <property type="term" value="F:protein serine/threonine phosphatase activity"/>
    <property type="evidence" value="ECO:0007669"/>
    <property type="project" value="InterPro"/>
</dbReference>
<dbReference type="SUPFAM" id="SSF81606">
    <property type="entry name" value="PP2C-like"/>
    <property type="match status" value="1"/>
</dbReference>
<dbReference type="OrthoDB" id="10264738at2759"/>
<accession>A0A8J8NYJ9</accession>
<dbReference type="PANTHER" id="PTHR47992">
    <property type="entry name" value="PROTEIN PHOSPHATASE"/>
    <property type="match status" value="1"/>
</dbReference>
<evidence type="ECO:0000313" key="6">
    <source>
        <dbReference type="Proteomes" id="UP000785679"/>
    </source>
</evidence>
<dbReference type="AlphaFoldDB" id="A0A8J8NYJ9"/>
<dbReference type="InterPro" id="IPR036457">
    <property type="entry name" value="PPM-type-like_dom_sf"/>
</dbReference>
<dbReference type="CDD" id="cd00143">
    <property type="entry name" value="PP2Cc"/>
    <property type="match status" value="1"/>
</dbReference>
<dbReference type="Gene3D" id="3.60.40.10">
    <property type="entry name" value="PPM-type phosphatase domain"/>
    <property type="match status" value="1"/>
</dbReference>
<dbReference type="Pfam" id="PF00481">
    <property type="entry name" value="PP2C"/>
    <property type="match status" value="1"/>
</dbReference>
<dbReference type="SMART" id="SM00332">
    <property type="entry name" value="PP2Cc"/>
    <property type="match status" value="1"/>
</dbReference>
<dbReference type="InterPro" id="IPR015655">
    <property type="entry name" value="PP2C"/>
</dbReference>
<sequence length="250" mass="28384">MNDIVSSNDRLFNNQLSGATLTVVLITDEYQLYTANVGDSQCLLISYDLKKKEEVKLQKEMGEDCDIPVYGMQHLTVDHKPCNPKELKRIMRAGGEVKHSKKQRLATQRSQSTERKKKMARMRVWLQGKDYPGLAISRSIGDTMAHTVGVTAEPDISVTRLDVSRCQYAMIMASDGLWNIMNHHQMRLIVKHCFQYKQQRNASIGIHLCESAQNASLQICEQASTLWNEKIKLTESKAIDDITTTVLIIK</sequence>
<feature type="region of interest" description="Disordered" evidence="3">
    <location>
        <begin position="96"/>
        <end position="118"/>
    </location>
</feature>
<evidence type="ECO:0000256" key="2">
    <source>
        <dbReference type="ARBA" id="ARBA00023136"/>
    </source>
</evidence>
<feature type="domain" description="PPM-type phosphatase" evidence="4">
    <location>
        <begin position="1"/>
        <end position="249"/>
    </location>
</feature>
<protein>
    <recommendedName>
        <fullName evidence="4">PPM-type phosphatase domain-containing protein</fullName>
    </recommendedName>
</protein>